<protein>
    <submittedName>
        <fullName evidence="1">Uncharacterized protein</fullName>
    </submittedName>
</protein>
<dbReference type="EMBL" id="VSSQ01083188">
    <property type="protein sequence ID" value="MPN31605.1"/>
    <property type="molecule type" value="Genomic_DNA"/>
</dbReference>
<dbReference type="AlphaFoldDB" id="A0A645GXS2"/>
<comment type="caution">
    <text evidence="1">The sequence shown here is derived from an EMBL/GenBank/DDBJ whole genome shotgun (WGS) entry which is preliminary data.</text>
</comment>
<gene>
    <name evidence="1" type="ORF">SDC9_179079</name>
</gene>
<accession>A0A645GXS2</accession>
<proteinExistence type="predicted"/>
<organism evidence="1">
    <name type="scientific">bioreactor metagenome</name>
    <dbReference type="NCBI Taxonomy" id="1076179"/>
    <lineage>
        <taxon>unclassified sequences</taxon>
        <taxon>metagenomes</taxon>
        <taxon>ecological metagenomes</taxon>
    </lineage>
</organism>
<evidence type="ECO:0000313" key="1">
    <source>
        <dbReference type="EMBL" id="MPN31605.1"/>
    </source>
</evidence>
<name>A0A645GXS2_9ZZZZ</name>
<reference evidence="1" key="1">
    <citation type="submission" date="2019-08" db="EMBL/GenBank/DDBJ databases">
        <authorList>
            <person name="Kucharzyk K."/>
            <person name="Murdoch R.W."/>
            <person name="Higgins S."/>
            <person name="Loffler F."/>
        </authorList>
    </citation>
    <scope>NUCLEOTIDE SEQUENCE</scope>
</reference>
<sequence length="137" mass="15708">MLRSFISSRLNSRLSSQMDMSKRHRKSINVNTKGHWSIKLILKAKIKGVGTMDDFTRTLNEQLRNPEFKKEWSPQRPERNMIRSMIKEGMKPVLLKKSWPPAQGYSRVTSAGLSRGIITPLRSCSSALQKGWANSYT</sequence>